<feature type="compositionally biased region" description="Basic and acidic residues" evidence="5">
    <location>
        <begin position="954"/>
        <end position="982"/>
    </location>
</feature>
<feature type="compositionally biased region" description="Polar residues" evidence="5">
    <location>
        <begin position="1226"/>
        <end position="1244"/>
    </location>
</feature>
<sequence>MSSQFDDLLGDFGESANTPATGKTGNNGGLGDFDPFGSSEPTPNGGSELLLDFSPGAQVENGSADVTNSQSANPLYDAFSLDQPGSNTTESANPLYDDFFAEPAPTDNNTTNTAADQSGELLADFSDETQDPSANPLYEDFSAGPARQPEPASNPLYDQFSEDQAGPEPTQGETSTDIFEQQQQQQQQSESESAPMDMFEQEQEQGEGDAEQFHFEVQPPQVMNGDPRAWFGEEYMQQQEQEQEDASQEEQAPDAQGGQEAQDRPDIPTVEVTASPGAGGGRDEVEALEEREEEEAVKALAAQGGATDSQEGKVKATDDDDDDTELEQPEHQPLPDLVVREPGDQDNDGAGETEEELALQDVGGAGPSGVGAELVSPESDHALLQAEADPHDREGDLEQYCLDREDSDIHDDMLATPPGLDLVTSLPPTKEEPGMQTEEDQEFCPEPAEDAPSRDSGLEKKSVQSEQLSSKNWEENAENDSRQTESTVSEPASPPARTHSSSKMDARDARIGLEDGDDEEEEGVYENEPERRDDVIREADRDPSLGLPAAGTASSMKARFLQGVETASSSPSPRGKREITPPAHGTGGEYVSEPRAVLEQYEAKIDAGVFESPEPTRDPQVVSAYDKAEEAVPEQGLARNLAARFKDLEAKSAASPTPSGTRREITPPSDDRPTEYVSEPRGPGVEQYEVKVDAGVFESQPQVNPDVVHSGEAAEEALPERGTARNLASRYLQLTEESNSPPSASSASKWSPREIEVAADTRVEYENEPQRNPDVITSGTQVEEFVPERGFAKSLASRFKQMESSAKSPPASPGRQAKEFTPPREADQPTVLESQPAQHNPEVVHSGDPLQEALPEKGTARNMMQRFKQLEQESKSPPGPARAKKEFTPPPGEAGVYENTPKTFQADYNRPAESGVVENQPVQREDVSRGDEPPRYEEELPERGAAKNLVSKWRQLESESAKDKSPGSRPKEFTPPREEPRLSARKSPRTPMSPGAADGGSNGSVHPSELPGQYQPQSGESVFESQPEQREDGVLREGERDYAQDLPKKNTAKKMLARFQSFQEKANSNQGAGGGGDAGAARQGREPERRKFGRKESPTRIEPEPEPEPVMESARQVFEDPAQIGRSKSMRAAIQVEKCGACGKTVYAMERLEMNKTVYHKACFRCSVCRSVLTPKTFAINNGVIFCTNHYKQLFATKGNYDEGFGRMQHKKRWNSNPNLAEGEDNSASQNGHHQPQAVSAANS</sequence>
<evidence type="ECO:0000256" key="4">
    <source>
        <dbReference type="PROSITE-ProRule" id="PRU00125"/>
    </source>
</evidence>
<name>A0A3S1BTL6_ELYCH</name>
<feature type="compositionally biased region" description="Acidic residues" evidence="5">
    <location>
        <begin position="241"/>
        <end position="252"/>
    </location>
</feature>
<feature type="region of interest" description="Disordered" evidence="5">
    <location>
        <begin position="607"/>
        <end position="633"/>
    </location>
</feature>
<evidence type="ECO:0000313" key="8">
    <source>
        <dbReference type="Proteomes" id="UP000271974"/>
    </source>
</evidence>
<feature type="compositionally biased region" description="Polar residues" evidence="5">
    <location>
        <begin position="1014"/>
        <end position="1026"/>
    </location>
</feature>
<evidence type="ECO:0000259" key="6">
    <source>
        <dbReference type="PROSITE" id="PS50023"/>
    </source>
</evidence>
<feature type="compositionally biased region" description="Polar residues" evidence="5">
    <location>
        <begin position="15"/>
        <end position="24"/>
    </location>
</feature>
<organism evidence="7 8">
    <name type="scientific">Elysia chlorotica</name>
    <name type="common">Eastern emerald elysia</name>
    <name type="synonym">Sea slug</name>
    <dbReference type="NCBI Taxonomy" id="188477"/>
    <lineage>
        <taxon>Eukaryota</taxon>
        <taxon>Metazoa</taxon>
        <taxon>Spiralia</taxon>
        <taxon>Lophotrochozoa</taxon>
        <taxon>Mollusca</taxon>
        <taxon>Gastropoda</taxon>
        <taxon>Heterobranchia</taxon>
        <taxon>Euthyneura</taxon>
        <taxon>Panpulmonata</taxon>
        <taxon>Sacoglossa</taxon>
        <taxon>Placobranchoidea</taxon>
        <taxon>Plakobranchidae</taxon>
        <taxon>Elysia</taxon>
    </lineage>
</organism>
<dbReference type="EMBL" id="RQTK01000014">
    <property type="protein sequence ID" value="RUS91306.1"/>
    <property type="molecule type" value="Genomic_DNA"/>
</dbReference>
<dbReference type="CDD" id="cd09358">
    <property type="entry name" value="LIM_Mical_like"/>
    <property type="match status" value="1"/>
</dbReference>
<evidence type="ECO:0000256" key="5">
    <source>
        <dbReference type="SAM" id="MobiDB-lite"/>
    </source>
</evidence>
<dbReference type="Gene3D" id="2.10.110.10">
    <property type="entry name" value="Cysteine Rich Protein"/>
    <property type="match status" value="1"/>
</dbReference>
<feature type="compositionally biased region" description="Acidic residues" evidence="5">
    <location>
        <begin position="199"/>
        <end position="210"/>
    </location>
</feature>
<dbReference type="STRING" id="188477.A0A3S1BTL6"/>
<evidence type="ECO:0000313" key="7">
    <source>
        <dbReference type="EMBL" id="RUS91306.1"/>
    </source>
</evidence>
<feature type="region of interest" description="Disordered" evidence="5">
    <location>
        <begin position="701"/>
        <end position="1112"/>
    </location>
</feature>
<dbReference type="OrthoDB" id="6129702at2759"/>
<feature type="compositionally biased region" description="Basic and acidic residues" evidence="5">
    <location>
        <begin position="1083"/>
        <end position="1103"/>
    </location>
</feature>
<feature type="compositionally biased region" description="Basic and acidic residues" evidence="5">
    <location>
        <begin position="661"/>
        <end position="674"/>
    </location>
</feature>
<dbReference type="Pfam" id="PF00412">
    <property type="entry name" value="LIM"/>
    <property type="match status" value="1"/>
</dbReference>
<evidence type="ECO:0000256" key="1">
    <source>
        <dbReference type="ARBA" id="ARBA00022723"/>
    </source>
</evidence>
<feature type="compositionally biased region" description="Low complexity" evidence="5">
    <location>
        <begin position="738"/>
        <end position="750"/>
    </location>
</feature>
<reference evidence="7 8" key="1">
    <citation type="submission" date="2019-01" db="EMBL/GenBank/DDBJ databases">
        <title>A draft genome assembly of the solar-powered sea slug Elysia chlorotica.</title>
        <authorList>
            <person name="Cai H."/>
            <person name="Li Q."/>
            <person name="Fang X."/>
            <person name="Li J."/>
            <person name="Curtis N.E."/>
            <person name="Altenburger A."/>
            <person name="Shibata T."/>
            <person name="Feng M."/>
            <person name="Maeda T."/>
            <person name="Schwartz J.A."/>
            <person name="Shigenobu S."/>
            <person name="Lundholm N."/>
            <person name="Nishiyama T."/>
            <person name="Yang H."/>
            <person name="Hasebe M."/>
            <person name="Li S."/>
            <person name="Pierce S.K."/>
            <person name="Wang J."/>
        </authorList>
    </citation>
    <scope>NUCLEOTIDE SEQUENCE [LARGE SCALE GENOMIC DNA]</scope>
    <source>
        <strain evidence="7">EC2010</strain>
        <tissue evidence="7">Whole organism of an adult</tissue>
    </source>
</reference>
<feature type="domain" description="LIM zinc-binding" evidence="6">
    <location>
        <begin position="1137"/>
        <end position="1197"/>
    </location>
</feature>
<feature type="compositionally biased region" description="Basic and acidic residues" evidence="5">
    <location>
        <begin position="528"/>
        <end position="543"/>
    </location>
</feature>
<feature type="compositionally biased region" description="Basic and acidic residues" evidence="5">
    <location>
        <begin position="451"/>
        <end position="463"/>
    </location>
</feature>
<feature type="compositionally biased region" description="Low complexity" evidence="5">
    <location>
        <begin position="103"/>
        <end position="116"/>
    </location>
</feature>
<keyword evidence="1 4" id="KW-0479">Metal-binding</keyword>
<feature type="compositionally biased region" description="Acidic residues" evidence="5">
    <location>
        <begin position="437"/>
        <end position="449"/>
    </location>
</feature>
<feature type="region of interest" description="Disordered" evidence="5">
    <location>
        <begin position="1"/>
        <end position="591"/>
    </location>
</feature>
<gene>
    <name evidence="7" type="ORF">EGW08_000920</name>
</gene>
<comment type="caution">
    <text evidence="7">The sequence shown here is derived from an EMBL/GenBank/DDBJ whole genome shotgun (WGS) entry which is preliminary data.</text>
</comment>
<dbReference type="SUPFAM" id="SSF57716">
    <property type="entry name" value="Glucocorticoid receptor-like (DNA-binding domain)"/>
    <property type="match status" value="2"/>
</dbReference>
<keyword evidence="2 4" id="KW-0862">Zinc</keyword>
<feature type="compositionally biased region" description="Polar residues" evidence="5">
    <location>
        <begin position="83"/>
        <end position="92"/>
    </location>
</feature>
<dbReference type="PROSITE" id="PS00478">
    <property type="entry name" value="LIM_DOMAIN_1"/>
    <property type="match status" value="1"/>
</dbReference>
<dbReference type="Proteomes" id="UP000271974">
    <property type="component" value="Unassembled WGS sequence"/>
</dbReference>
<protein>
    <recommendedName>
        <fullName evidence="6">LIM zinc-binding domain-containing protein</fullName>
    </recommendedName>
</protein>
<proteinExistence type="predicted"/>
<dbReference type="PANTHER" id="PTHR24206">
    <property type="entry name" value="OS06G0237300 PROTEIN"/>
    <property type="match status" value="1"/>
</dbReference>
<feature type="compositionally biased region" description="Basic and acidic residues" evidence="5">
    <location>
        <begin position="751"/>
        <end position="771"/>
    </location>
</feature>
<feature type="compositionally biased region" description="Basic and acidic residues" evidence="5">
    <location>
        <begin position="816"/>
        <end position="827"/>
    </location>
</feature>
<feature type="compositionally biased region" description="Acidic residues" evidence="5">
    <location>
        <begin position="514"/>
        <end position="527"/>
    </location>
</feature>
<feature type="compositionally biased region" description="Polar residues" evidence="5">
    <location>
        <begin position="1060"/>
        <end position="1069"/>
    </location>
</feature>
<evidence type="ECO:0000256" key="3">
    <source>
        <dbReference type="ARBA" id="ARBA00023038"/>
    </source>
</evidence>
<keyword evidence="3 4" id="KW-0440">LIM domain</keyword>
<dbReference type="InterPro" id="IPR001781">
    <property type="entry name" value="Znf_LIM"/>
</dbReference>
<feature type="compositionally biased region" description="Acidic residues" evidence="5">
    <location>
        <begin position="286"/>
        <end position="295"/>
    </location>
</feature>
<dbReference type="PROSITE" id="PS50023">
    <property type="entry name" value="LIM_DOMAIN_2"/>
    <property type="match status" value="1"/>
</dbReference>
<keyword evidence="8" id="KW-1185">Reference proteome</keyword>
<feature type="compositionally biased region" description="Basic and acidic residues" evidence="5">
    <location>
        <begin position="388"/>
        <end position="404"/>
    </location>
</feature>
<dbReference type="FunFam" id="2.10.110.10:FF:000002">
    <property type="entry name" value="LIM domain and actin-binding 1"/>
    <property type="match status" value="1"/>
</dbReference>
<dbReference type="GO" id="GO:0046872">
    <property type="term" value="F:metal ion binding"/>
    <property type="evidence" value="ECO:0007669"/>
    <property type="project" value="UniProtKB-KW"/>
</dbReference>
<feature type="compositionally biased region" description="Acidic residues" evidence="5">
    <location>
        <begin position="344"/>
        <end position="358"/>
    </location>
</feature>
<dbReference type="AlphaFoldDB" id="A0A3S1BTL6"/>
<feature type="region of interest" description="Disordered" evidence="5">
    <location>
        <begin position="1213"/>
        <end position="1244"/>
    </location>
</feature>
<feature type="compositionally biased region" description="Acidic residues" evidence="5">
    <location>
        <begin position="318"/>
        <end position="327"/>
    </location>
</feature>
<evidence type="ECO:0000256" key="2">
    <source>
        <dbReference type="ARBA" id="ARBA00022833"/>
    </source>
</evidence>
<feature type="compositionally biased region" description="Basic and acidic residues" evidence="5">
    <location>
        <begin position="1027"/>
        <end position="1048"/>
    </location>
</feature>
<dbReference type="SMART" id="SM00132">
    <property type="entry name" value="LIM"/>
    <property type="match status" value="1"/>
</dbReference>
<feature type="region of interest" description="Disordered" evidence="5">
    <location>
        <begin position="648"/>
        <end position="685"/>
    </location>
</feature>
<feature type="compositionally biased region" description="Basic and acidic residues" evidence="5">
    <location>
        <begin position="923"/>
        <end position="945"/>
    </location>
</feature>
<feature type="compositionally biased region" description="Basic and acidic residues" evidence="5">
    <location>
        <begin position="502"/>
        <end position="513"/>
    </location>
</feature>
<feature type="compositionally biased region" description="Low complexity" evidence="5">
    <location>
        <begin position="180"/>
        <end position="198"/>
    </location>
</feature>
<accession>A0A3S1BTL6</accession>
<feature type="compositionally biased region" description="Polar residues" evidence="5">
    <location>
        <begin position="60"/>
        <end position="73"/>
    </location>
</feature>